<gene>
    <name evidence="1" type="ORF">PCON_04263</name>
</gene>
<protein>
    <submittedName>
        <fullName evidence="1">Uncharacterized protein</fullName>
    </submittedName>
</protein>
<dbReference type="AlphaFoldDB" id="U4LSX6"/>
<reference evidence="1 2" key="1">
    <citation type="journal article" date="2013" name="PLoS Genet.">
        <title>The genome and development-dependent transcriptomes of Pyronema confluens: a window into fungal evolution.</title>
        <authorList>
            <person name="Traeger S."/>
            <person name="Altegoer F."/>
            <person name="Freitag M."/>
            <person name="Gabaldon T."/>
            <person name="Kempken F."/>
            <person name="Kumar A."/>
            <person name="Marcet-Houben M."/>
            <person name="Poggeler S."/>
            <person name="Stajich J.E."/>
            <person name="Nowrousian M."/>
        </authorList>
    </citation>
    <scope>NUCLEOTIDE SEQUENCE [LARGE SCALE GENOMIC DNA]</scope>
    <source>
        <strain evidence="2">CBS 100304</strain>
        <tissue evidence="1">Vegetative mycelium</tissue>
    </source>
</reference>
<accession>U4LSX6</accession>
<proteinExistence type="predicted"/>
<organism evidence="1 2">
    <name type="scientific">Pyronema omphalodes (strain CBS 100304)</name>
    <name type="common">Pyronema confluens</name>
    <dbReference type="NCBI Taxonomy" id="1076935"/>
    <lineage>
        <taxon>Eukaryota</taxon>
        <taxon>Fungi</taxon>
        <taxon>Dikarya</taxon>
        <taxon>Ascomycota</taxon>
        <taxon>Pezizomycotina</taxon>
        <taxon>Pezizomycetes</taxon>
        <taxon>Pezizales</taxon>
        <taxon>Pyronemataceae</taxon>
        <taxon>Pyronema</taxon>
    </lineage>
</organism>
<dbReference type="Proteomes" id="UP000018144">
    <property type="component" value="Unassembled WGS sequence"/>
</dbReference>
<dbReference type="EMBL" id="HF936618">
    <property type="protein sequence ID" value="CCX34754.1"/>
    <property type="molecule type" value="Genomic_DNA"/>
</dbReference>
<evidence type="ECO:0000313" key="2">
    <source>
        <dbReference type="Proteomes" id="UP000018144"/>
    </source>
</evidence>
<name>U4LSX6_PYROM</name>
<keyword evidence="2" id="KW-1185">Reference proteome</keyword>
<sequence>MLMTPDHPPPSYLDIDPDLISLRSAAPSYTSSIPPMYTPRRTYTSLIPPSSQPSPIPTHHAFNVASWPSLTNQGQSRAYLNVAARRARRAMEEAEAEVGRRAVLLSGESSSAGALMGASTISLGLQEEVQEVDVHQDFDTALRMESRAWDFFTKQMNDWEQREVSWKAFKAKHERALGKGKGKGKKIRWGFYGRL</sequence>
<dbReference type="OMA" id="QHEMISA"/>
<evidence type="ECO:0000313" key="1">
    <source>
        <dbReference type="EMBL" id="CCX34754.1"/>
    </source>
</evidence>
<dbReference type="OrthoDB" id="4203030at2759"/>